<proteinExistence type="predicted"/>
<organism evidence="1">
    <name type="scientific">marine sediment metagenome</name>
    <dbReference type="NCBI Taxonomy" id="412755"/>
    <lineage>
        <taxon>unclassified sequences</taxon>
        <taxon>metagenomes</taxon>
        <taxon>ecological metagenomes</taxon>
    </lineage>
</organism>
<name>X1G3D3_9ZZZZ</name>
<sequence>RLVGSSFDSMDDSVLREFVKGDAGRIVCETSILGDLPNCIVSPDKAFEDGLLRRRTVLIQNQINMN</sequence>
<protein>
    <submittedName>
        <fullName evidence="1">Uncharacterized protein</fullName>
    </submittedName>
</protein>
<dbReference type="AlphaFoldDB" id="X1G3D3"/>
<accession>X1G3D3</accession>
<reference evidence="1" key="1">
    <citation type="journal article" date="2014" name="Front. Microbiol.">
        <title>High frequency of phylogenetically diverse reductive dehalogenase-homologous genes in deep subseafloor sedimentary metagenomes.</title>
        <authorList>
            <person name="Kawai M."/>
            <person name="Futagami T."/>
            <person name="Toyoda A."/>
            <person name="Takaki Y."/>
            <person name="Nishi S."/>
            <person name="Hori S."/>
            <person name="Arai W."/>
            <person name="Tsubouchi T."/>
            <person name="Morono Y."/>
            <person name="Uchiyama I."/>
            <person name="Ito T."/>
            <person name="Fujiyama A."/>
            <person name="Inagaki F."/>
            <person name="Takami H."/>
        </authorList>
    </citation>
    <scope>NUCLEOTIDE SEQUENCE</scope>
    <source>
        <strain evidence="1">Expedition CK06-06</strain>
    </source>
</reference>
<dbReference type="EMBL" id="BARU01022060">
    <property type="protein sequence ID" value="GAH52421.1"/>
    <property type="molecule type" value="Genomic_DNA"/>
</dbReference>
<feature type="non-terminal residue" evidence="1">
    <location>
        <position position="1"/>
    </location>
</feature>
<evidence type="ECO:0000313" key="1">
    <source>
        <dbReference type="EMBL" id="GAH52421.1"/>
    </source>
</evidence>
<gene>
    <name evidence="1" type="ORF">S03H2_35992</name>
</gene>
<comment type="caution">
    <text evidence="1">The sequence shown here is derived from an EMBL/GenBank/DDBJ whole genome shotgun (WGS) entry which is preliminary data.</text>
</comment>